<name>A0A3M8D3E6_9BACL</name>
<dbReference type="Pfam" id="PF06114">
    <property type="entry name" value="Peptidase_M78"/>
    <property type="match status" value="1"/>
</dbReference>
<protein>
    <submittedName>
        <fullName evidence="2">ImmA/IrrE family metallo-endopeptidase</fullName>
    </submittedName>
</protein>
<dbReference type="Proteomes" id="UP000269573">
    <property type="component" value="Unassembled WGS sequence"/>
</dbReference>
<gene>
    <name evidence="2" type="ORF">EDM59_20480</name>
</gene>
<keyword evidence="3" id="KW-1185">Reference proteome</keyword>
<comment type="caution">
    <text evidence="2">The sequence shown here is derived from an EMBL/GenBank/DDBJ whole genome shotgun (WGS) entry which is preliminary data.</text>
</comment>
<evidence type="ECO:0000313" key="3">
    <source>
        <dbReference type="Proteomes" id="UP000269573"/>
    </source>
</evidence>
<reference evidence="2 3" key="1">
    <citation type="submission" date="2018-10" db="EMBL/GenBank/DDBJ databases">
        <title>Phylogenomics of Brevibacillus.</title>
        <authorList>
            <person name="Dunlap C."/>
        </authorList>
    </citation>
    <scope>NUCLEOTIDE SEQUENCE [LARGE SCALE GENOMIC DNA]</scope>
    <source>
        <strain evidence="2 3">JCM 15774</strain>
    </source>
</reference>
<sequence length="294" mass="33999">MEAGRIQKAQSADLGAGEEKQYLTDIASAGAKKNIRSQQNLCYTFSNNNDERVRDASVSSPERVKSGMLHLYERTYLEEWVEGLYKQIGITSPSDLTIENVSARLRIGVTFAPGVADEVIFDADYAHIFINSLHCPKRQWEVFCHELCHPLRHLGNQLLLPDEFRKWQERDAQAFQFYAAVPFFLLQELELPDHEKELIDLLSVEFGVTHGFAKRRWEQVLRRIARGRLHRELVQTLSVRKKKAAPRLLREQLVSYMVAKEEVRPKAAFFSRYDSLIYSESVKRGARQLEYLAL</sequence>
<dbReference type="InterPro" id="IPR010359">
    <property type="entry name" value="IrrE_HExxH"/>
</dbReference>
<evidence type="ECO:0000259" key="1">
    <source>
        <dbReference type="Pfam" id="PF06114"/>
    </source>
</evidence>
<dbReference type="AlphaFoldDB" id="A0A3M8D3E6"/>
<accession>A0A3M8D3E6</accession>
<organism evidence="2 3">
    <name type="scientific">Brevibacillus nitrificans</name>
    <dbReference type="NCBI Taxonomy" id="651560"/>
    <lineage>
        <taxon>Bacteria</taxon>
        <taxon>Bacillati</taxon>
        <taxon>Bacillota</taxon>
        <taxon>Bacilli</taxon>
        <taxon>Bacillales</taxon>
        <taxon>Paenibacillaceae</taxon>
        <taxon>Brevibacillus</taxon>
    </lineage>
</organism>
<proteinExistence type="predicted"/>
<feature type="domain" description="IrrE N-terminal-like" evidence="1">
    <location>
        <begin position="122"/>
        <end position="217"/>
    </location>
</feature>
<evidence type="ECO:0000313" key="2">
    <source>
        <dbReference type="EMBL" id="RNB82532.1"/>
    </source>
</evidence>
<dbReference type="EMBL" id="RHHU01000012">
    <property type="protein sequence ID" value="RNB82532.1"/>
    <property type="molecule type" value="Genomic_DNA"/>
</dbReference>